<dbReference type="STRING" id="1161099.SAMN05444817_1235"/>
<proteinExistence type="predicted"/>
<dbReference type="PANTHER" id="PTHR31435">
    <property type="entry name" value="PROTEIN NATD1"/>
    <property type="match status" value="1"/>
</dbReference>
<dbReference type="PROSITE" id="PS51729">
    <property type="entry name" value="GNAT_YJDJ"/>
    <property type="match status" value="1"/>
</dbReference>
<evidence type="ECO:0000313" key="3">
    <source>
        <dbReference type="EMBL" id="SIS60806.1"/>
    </source>
</evidence>
<name>A0A1N7KGR8_9CORY</name>
<dbReference type="RefSeq" id="WP_076600038.1">
    <property type="nucleotide sequence ID" value="NZ_CP046976.1"/>
</dbReference>
<evidence type="ECO:0000259" key="1">
    <source>
        <dbReference type="PROSITE" id="PS51186"/>
    </source>
</evidence>
<protein>
    <submittedName>
        <fullName evidence="3">Uncharacterized protein</fullName>
    </submittedName>
</protein>
<dbReference type="AlphaFoldDB" id="A0A1N7KGR8"/>
<dbReference type="PROSITE" id="PS51186">
    <property type="entry name" value="GNAT"/>
    <property type="match status" value="1"/>
</dbReference>
<evidence type="ECO:0000313" key="4">
    <source>
        <dbReference type="Proteomes" id="UP000186292"/>
    </source>
</evidence>
<evidence type="ECO:0000259" key="2">
    <source>
        <dbReference type="PROSITE" id="PS51729"/>
    </source>
</evidence>
<dbReference type="Proteomes" id="UP000186292">
    <property type="component" value="Unassembled WGS sequence"/>
</dbReference>
<dbReference type="InterPro" id="IPR031165">
    <property type="entry name" value="GNAT_YJDJ"/>
</dbReference>
<keyword evidence="4" id="KW-1185">Reference proteome</keyword>
<dbReference type="InterPro" id="IPR000182">
    <property type="entry name" value="GNAT_dom"/>
</dbReference>
<dbReference type="EMBL" id="FTOF01000023">
    <property type="protein sequence ID" value="SIS60806.1"/>
    <property type="molecule type" value="Genomic_DNA"/>
</dbReference>
<reference evidence="4" key="1">
    <citation type="submission" date="2017-01" db="EMBL/GenBank/DDBJ databases">
        <authorList>
            <person name="Varghese N."/>
            <person name="Submissions S."/>
        </authorList>
    </citation>
    <scope>NUCLEOTIDE SEQUENCE [LARGE SCALE GENOMIC DNA]</scope>
    <source>
        <strain evidence="4">DSM 44531</strain>
    </source>
</reference>
<dbReference type="OrthoDB" id="5405911at2"/>
<feature type="domain" description="N-acetyltransferase" evidence="2">
    <location>
        <begin position="13"/>
        <end position="100"/>
    </location>
</feature>
<feature type="domain" description="N-acetyltransferase" evidence="1">
    <location>
        <begin position="1"/>
        <end position="100"/>
    </location>
</feature>
<dbReference type="SUPFAM" id="SSF55729">
    <property type="entry name" value="Acyl-CoA N-acyltransferases (Nat)"/>
    <property type="match status" value="1"/>
</dbReference>
<dbReference type="PANTHER" id="PTHR31435:SF10">
    <property type="entry name" value="BSR4717 PROTEIN"/>
    <property type="match status" value="1"/>
</dbReference>
<dbReference type="Gene3D" id="3.40.630.30">
    <property type="match status" value="1"/>
</dbReference>
<gene>
    <name evidence="3" type="ORF">SAMN05444817_1235</name>
</gene>
<sequence length="100" mass="11094">MAEQSTDQNVNIEHNEADQRYVITVDGEEAGFADYRDVDDSTRDFNHTVIDPKFRGQGLSGKLVKAALDDTRAAGKKIIPTCSAVHHFVEKNANYKDLVA</sequence>
<dbReference type="CDD" id="cd04301">
    <property type="entry name" value="NAT_SF"/>
    <property type="match status" value="1"/>
</dbReference>
<accession>A0A1N7KGR8</accession>
<dbReference type="InterPro" id="IPR016181">
    <property type="entry name" value="Acyl_CoA_acyltransferase"/>
</dbReference>
<dbReference type="GO" id="GO:0016747">
    <property type="term" value="F:acyltransferase activity, transferring groups other than amino-acyl groups"/>
    <property type="evidence" value="ECO:0007669"/>
    <property type="project" value="InterPro"/>
</dbReference>
<organism evidence="3 4">
    <name type="scientific">Corynebacterium appendicis CIP 107643</name>
    <dbReference type="NCBI Taxonomy" id="1161099"/>
    <lineage>
        <taxon>Bacteria</taxon>
        <taxon>Bacillati</taxon>
        <taxon>Actinomycetota</taxon>
        <taxon>Actinomycetes</taxon>
        <taxon>Mycobacteriales</taxon>
        <taxon>Corynebacteriaceae</taxon>
        <taxon>Corynebacterium</taxon>
    </lineage>
</organism>
<dbReference type="Pfam" id="PF14542">
    <property type="entry name" value="Acetyltransf_CG"/>
    <property type="match status" value="1"/>
</dbReference>
<dbReference type="InterPro" id="IPR045057">
    <property type="entry name" value="Gcn5-rel_NAT"/>
</dbReference>